<dbReference type="GO" id="GO:0003887">
    <property type="term" value="F:DNA-directed DNA polymerase activity"/>
    <property type="evidence" value="ECO:0007669"/>
    <property type="project" value="UniProtKB-KW"/>
</dbReference>
<evidence type="ECO:0000256" key="3">
    <source>
        <dbReference type="ARBA" id="ARBA00022679"/>
    </source>
</evidence>
<dbReference type="GO" id="GO:0006260">
    <property type="term" value="P:DNA replication"/>
    <property type="evidence" value="ECO:0007669"/>
    <property type="project" value="UniProtKB-KW"/>
</dbReference>
<dbReference type="PANTHER" id="PTHR33568">
    <property type="entry name" value="DNA POLYMERASE"/>
    <property type="match status" value="1"/>
</dbReference>
<keyword evidence="6" id="KW-0239">DNA-directed DNA polymerase</keyword>
<keyword evidence="7" id="KW-0238">DNA-binding</keyword>
<dbReference type="PANTHER" id="PTHR33568:SF3">
    <property type="entry name" value="DNA-DIRECTED DNA POLYMERASE"/>
    <property type="match status" value="1"/>
</dbReference>
<name>A0A915KAR5_ROMCU</name>
<proteinExistence type="inferred from homology"/>
<evidence type="ECO:0000259" key="9">
    <source>
        <dbReference type="Pfam" id="PF03175"/>
    </source>
</evidence>
<evidence type="ECO:0000256" key="1">
    <source>
        <dbReference type="ARBA" id="ARBA00005755"/>
    </source>
</evidence>
<keyword evidence="10" id="KW-1185">Reference proteome</keyword>
<evidence type="ECO:0000256" key="2">
    <source>
        <dbReference type="ARBA" id="ARBA00012417"/>
    </source>
</evidence>
<dbReference type="SUPFAM" id="SSF56672">
    <property type="entry name" value="DNA/RNA polymerases"/>
    <property type="match status" value="1"/>
</dbReference>
<comment type="catalytic activity">
    <reaction evidence="8">
        <text>DNA(n) + a 2'-deoxyribonucleoside 5'-triphosphate = DNA(n+1) + diphosphate</text>
        <dbReference type="Rhea" id="RHEA:22508"/>
        <dbReference type="Rhea" id="RHEA-COMP:17339"/>
        <dbReference type="Rhea" id="RHEA-COMP:17340"/>
        <dbReference type="ChEBI" id="CHEBI:33019"/>
        <dbReference type="ChEBI" id="CHEBI:61560"/>
        <dbReference type="ChEBI" id="CHEBI:173112"/>
        <dbReference type="EC" id="2.7.7.7"/>
    </reaction>
</comment>
<keyword evidence="3" id="KW-0808">Transferase</keyword>
<evidence type="ECO:0000256" key="7">
    <source>
        <dbReference type="ARBA" id="ARBA00023125"/>
    </source>
</evidence>
<evidence type="ECO:0000256" key="4">
    <source>
        <dbReference type="ARBA" id="ARBA00022695"/>
    </source>
</evidence>
<reference evidence="11" key="1">
    <citation type="submission" date="2022-11" db="UniProtKB">
        <authorList>
            <consortium name="WormBaseParasite"/>
        </authorList>
    </citation>
    <scope>IDENTIFICATION</scope>
</reference>
<accession>A0A915KAR5</accession>
<dbReference type="InterPro" id="IPR043502">
    <property type="entry name" value="DNA/RNA_pol_sf"/>
</dbReference>
<sequence>MTQAFLDNHQGSCRFITRKKLQAVLLPDYQIKIFSKEWFKDLIFRGHLCFIQPVSNKQIEEDTMQEKVLPQMELSNILKIFEVWHYDNVEQHHPTKNPEGGFFTQYLNTFMKMKLESEGYPARAQMDEQKCDYEMEVYNRENISLDPSKISKNPRKRALAKLMLNSFLGKFGQQNNMDKIIIYNSPKEYFQLAMNEHCQHY</sequence>
<evidence type="ECO:0000256" key="6">
    <source>
        <dbReference type="ARBA" id="ARBA00022932"/>
    </source>
</evidence>
<dbReference type="AlphaFoldDB" id="A0A915KAR5"/>
<dbReference type="GO" id="GO:0000166">
    <property type="term" value="F:nucleotide binding"/>
    <property type="evidence" value="ECO:0007669"/>
    <property type="project" value="InterPro"/>
</dbReference>
<dbReference type="Proteomes" id="UP000887565">
    <property type="component" value="Unplaced"/>
</dbReference>
<evidence type="ECO:0000256" key="5">
    <source>
        <dbReference type="ARBA" id="ARBA00022705"/>
    </source>
</evidence>
<evidence type="ECO:0000313" key="11">
    <source>
        <dbReference type="WBParaSite" id="nRc.2.0.1.t35797-RA"/>
    </source>
</evidence>
<dbReference type="Gene3D" id="1.10.287.690">
    <property type="entry name" value="Helix hairpin bin"/>
    <property type="match status" value="1"/>
</dbReference>
<dbReference type="WBParaSite" id="nRc.2.0.1.t35797-RA">
    <property type="protein sequence ID" value="nRc.2.0.1.t35797-RA"/>
    <property type="gene ID" value="nRc.2.0.1.g35797"/>
</dbReference>
<dbReference type="EC" id="2.7.7.7" evidence="2"/>
<evidence type="ECO:0000313" key="10">
    <source>
        <dbReference type="Proteomes" id="UP000887565"/>
    </source>
</evidence>
<feature type="domain" description="DNA-directed DNA polymerase family B mitochondria/virus" evidence="9">
    <location>
        <begin position="149"/>
        <end position="197"/>
    </location>
</feature>
<keyword evidence="4" id="KW-0548">Nucleotidyltransferase</keyword>
<dbReference type="Pfam" id="PF03175">
    <property type="entry name" value="DNA_pol_B_2"/>
    <property type="match status" value="1"/>
</dbReference>
<dbReference type="GO" id="GO:0003677">
    <property type="term" value="F:DNA binding"/>
    <property type="evidence" value="ECO:0007669"/>
    <property type="project" value="UniProtKB-KW"/>
</dbReference>
<organism evidence="10 11">
    <name type="scientific">Romanomermis culicivorax</name>
    <name type="common">Nematode worm</name>
    <dbReference type="NCBI Taxonomy" id="13658"/>
    <lineage>
        <taxon>Eukaryota</taxon>
        <taxon>Metazoa</taxon>
        <taxon>Ecdysozoa</taxon>
        <taxon>Nematoda</taxon>
        <taxon>Enoplea</taxon>
        <taxon>Dorylaimia</taxon>
        <taxon>Mermithida</taxon>
        <taxon>Mermithoidea</taxon>
        <taxon>Mermithidae</taxon>
        <taxon>Romanomermis</taxon>
    </lineage>
</organism>
<comment type="similarity">
    <text evidence="1">Belongs to the DNA polymerase type-B family.</text>
</comment>
<dbReference type="InterPro" id="IPR004868">
    <property type="entry name" value="DNA-dir_DNA_pol_B_mt/vir"/>
</dbReference>
<keyword evidence="5" id="KW-0235">DNA replication</keyword>
<evidence type="ECO:0000256" key="8">
    <source>
        <dbReference type="ARBA" id="ARBA00049244"/>
    </source>
</evidence>
<protein>
    <recommendedName>
        <fullName evidence="2">DNA-directed DNA polymerase</fullName>
        <ecNumber evidence="2">2.7.7.7</ecNumber>
    </recommendedName>
</protein>